<comment type="caution">
    <text evidence="8">The sequence shown here is derived from an EMBL/GenBank/DDBJ whole genome shotgun (WGS) entry which is preliminary data.</text>
</comment>
<dbReference type="InterPro" id="IPR017884">
    <property type="entry name" value="SANT_dom"/>
</dbReference>
<evidence type="ECO:0000256" key="3">
    <source>
        <dbReference type="ARBA" id="ARBA00023242"/>
    </source>
</evidence>
<feature type="domain" description="Myb-like" evidence="5">
    <location>
        <begin position="323"/>
        <end position="366"/>
    </location>
</feature>
<evidence type="ECO:0000256" key="1">
    <source>
        <dbReference type="ARBA" id="ARBA00023015"/>
    </source>
</evidence>
<name>A0A2V3IFM2_9FLOR</name>
<dbReference type="InterPro" id="IPR001005">
    <property type="entry name" value="SANT/Myb"/>
</dbReference>
<sequence>MDPPPSRPDLFSHILSQPTTSNYHLPPVQSAPKLSPLTYPPITNNSTFQPPSASVPALTPTPTTQHFSSQPFTRTYQPPLFSTSLPQQQQLPFSPSLPHQQPLFSTSLPKQQPLLSNPLPQQQPLSPSTHIPAVLPTAHPFATNSSLTHPTATNLPSPTPTTALYPFPSNLPQHPQKTAPHTASRYTLPGPSRPDAPRLTPSRSTNPDRALYNIHNILNAGCVIDSGNIYNSDGHIICGVSNQHDKPCRRVGKCPFHLYKAPVSASNSTNGVVDHKGTAVVPQTIGNQTQQLAQLPNLAAPHVNPLKVHKRRIPPKRQYKHGWSREEHYLFLEGLDIYGRGCWKQIAVIVASRSPTQVQSHAQKHDQRNKQVNKNKRSIHDLTLDSEEMKAIAHKMRNDVSSRAVRAVQRIESARNSRSGCALVSPLPQAHAVPAPPTITGAHFNLQQAHGYQHPSVQPYAASAAVTGMTGAVGVGSSLHVTQQASAMGSDACVQTNVTQAGGAVAGVHELRTAYQTGNRTEMGTGAQASTSASDGMMHGMMMNRPSRAGVYEAVPHMSDTMRNTSVQNSQASPLVYNGIKGSTLGFYGSYGMQR</sequence>
<dbReference type="OrthoDB" id="6034at2759"/>
<evidence type="ECO:0000259" key="7">
    <source>
        <dbReference type="PROSITE" id="PS51294"/>
    </source>
</evidence>
<dbReference type="PANTHER" id="PTHR44042">
    <property type="entry name" value="DUPLICATED HOMEODOMAIN-LIKE SUPERFAMILY PROTEIN-RELATED"/>
    <property type="match status" value="1"/>
</dbReference>
<dbReference type="AlphaFoldDB" id="A0A2V3IFM2"/>
<keyword evidence="3" id="KW-0539">Nucleus</keyword>
<feature type="region of interest" description="Disordered" evidence="4">
    <location>
        <begin position="358"/>
        <end position="379"/>
    </location>
</feature>
<evidence type="ECO:0000313" key="8">
    <source>
        <dbReference type="EMBL" id="PXF40852.1"/>
    </source>
</evidence>
<evidence type="ECO:0000259" key="5">
    <source>
        <dbReference type="PROSITE" id="PS50090"/>
    </source>
</evidence>
<feature type="region of interest" description="Disordered" evidence="4">
    <location>
        <begin position="1"/>
        <end position="207"/>
    </location>
</feature>
<evidence type="ECO:0000259" key="6">
    <source>
        <dbReference type="PROSITE" id="PS51293"/>
    </source>
</evidence>
<dbReference type="SUPFAM" id="SSF46689">
    <property type="entry name" value="Homeodomain-like"/>
    <property type="match status" value="1"/>
</dbReference>
<keyword evidence="9" id="KW-1185">Reference proteome</keyword>
<dbReference type="STRING" id="448386.A0A2V3IFM2"/>
<accession>A0A2V3IFM2</accession>
<keyword evidence="2" id="KW-0804">Transcription</keyword>
<dbReference type="PROSITE" id="PS51294">
    <property type="entry name" value="HTH_MYB"/>
    <property type="match status" value="1"/>
</dbReference>
<feature type="compositionally biased region" description="Polar residues" evidence="4">
    <location>
        <begin position="170"/>
        <end position="185"/>
    </location>
</feature>
<dbReference type="InterPro" id="IPR009057">
    <property type="entry name" value="Homeodomain-like_sf"/>
</dbReference>
<dbReference type="NCBIfam" id="TIGR01557">
    <property type="entry name" value="myb_SHAQKYF"/>
    <property type="match status" value="1"/>
</dbReference>
<feature type="domain" description="SANT" evidence="6">
    <location>
        <begin position="318"/>
        <end position="370"/>
    </location>
</feature>
<dbReference type="Pfam" id="PF00249">
    <property type="entry name" value="Myb_DNA-binding"/>
    <property type="match status" value="1"/>
</dbReference>
<proteinExistence type="predicted"/>
<dbReference type="PROSITE" id="PS51293">
    <property type="entry name" value="SANT"/>
    <property type="match status" value="1"/>
</dbReference>
<evidence type="ECO:0000256" key="4">
    <source>
        <dbReference type="SAM" id="MobiDB-lite"/>
    </source>
</evidence>
<dbReference type="PROSITE" id="PS50090">
    <property type="entry name" value="MYB_LIKE"/>
    <property type="match status" value="1"/>
</dbReference>
<feature type="compositionally biased region" description="Polar residues" evidence="4">
    <location>
        <begin position="60"/>
        <end position="76"/>
    </location>
</feature>
<dbReference type="Proteomes" id="UP000247409">
    <property type="component" value="Unassembled WGS sequence"/>
</dbReference>
<keyword evidence="1" id="KW-0805">Transcription regulation</keyword>
<dbReference type="PANTHER" id="PTHR44042:SF67">
    <property type="entry name" value="MYB-LIKE PROTEIN I"/>
    <property type="match status" value="1"/>
</dbReference>
<dbReference type="EMBL" id="NBIV01000257">
    <property type="protein sequence ID" value="PXF40852.1"/>
    <property type="molecule type" value="Genomic_DNA"/>
</dbReference>
<feature type="domain" description="HTH myb-type" evidence="7">
    <location>
        <begin position="323"/>
        <end position="370"/>
    </location>
</feature>
<feature type="compositionally biased region" description="Polar residues" evidence="4">
    <location>
        <begin position="142"/>
        <end position="162"/>
    </location>
</feature>
<gene>
    <name evidence="8" type="ORF">BWQ96_09442</name>
</gene>
<evidence type="ECO:0000256" key="2">
    <source>
        <dbReference type="ARBA" id="ARBA00023163"/>
    </source>
</evidence>
<feature type="compositionally biased region" description="Polar residues" evidence="4">
    <location>
        <begin position="14"/>
        <end position="23"/>
    </location>
</feature>
<dbReference type="Gene3D" id="1.10.10.60">
    <property type="entry name" value="Homeodomain-like"/>
    <property type="match status" value="1"/>
</dbReference>
<feature type="compositionally biased region" description="Low complexity" evidence="4">
    <location>
        <begin position="77"/>
        <end position="128"/>
    </location>
</feature>
<dbReference type="InterPro" id="IPR017930">
    <property type="entry name" value="Myb_dom"/>
</dbReference>
<organism evidence="8 9">
    <name type="scientific">Gracilariopsis chorda</name>
    <dbReference type="NCBI Taxonomy" id="448386"/>
    <lineage>
        <taxon>Eukaryota</taxon>
        <taxon>Rhodophyta</taxon>
        <taxon>Florideophyceae</taxon>
        <taxon>Rhodymeniophycidae</taxon>
        <taxon>Gracilariales</taxon>
        <taxon>Gracilariaceae</taxon>
        <taxon>Gracilariopsis</taxon>
    </lineage>
</organism>
<evidence type="ECO:0000313" key="9">
    <source>
        <dbReference type="Proteomes" id="UP000247409"/>
    </source>
</evidence>
<feature type="compositionally biased region" description="Polar residues" evidence="4">
    <location>
        <begin position="41"/>
        <end position="52"/>
    </location>
</feature>
<dbReference type="InterPro" id="IPR006447">
    <property type="entry name" value="Myb_dom_plants"/>
</dbReference>
<dbReference type="SMART" id="SM00717">
    <property type="entry name" value="SANT"/>
    <property type="match status" value="1"/>
</dbReference>
<protein>
    <submittedName>
        <fullName evidence="8">Myb-like protein J</fullName>
    </submittedName>
</protein>
<dbReference type="CDD" id="cd00167">
    <property type="entry name" value="SANT"/>
    <property type="match status" value="1"/>
</dbReference>
<reference evidence="8 9" key="1">
    <citation type="journal article" date="2018" name="Mol. Biol. Evol.">
        <title>Analysis of the draft genome of the red seaweed Gracilariopsis chorda provides insights into genome size evolution in Rhodophyta.</title>
        <authorList>
            <person name="Lee J."/>
            <person name="Yang E.C."/>
            <person name="Graf L."/>
            <person name="Yang J.H."/>
            <person name="Qiu H."/>
            <person name="Zel Zion U."/>
            <person name="Chan C.X."/>
            <person name="Stephens T.G."/>
            <person name="Weber A.P.M."/>
            <person name="Boo G.H."/>
            <person name="Boo S.M."/>
            <person name="Kim K.M."/>
            <person name="Shin Y."/>
            <person name="Jung M."/>
            <person name="Lee S.J."/>
            <person name="Yim H.S."/>
            <person name="Lee J.H."/>
            <person name="Bhattacharya D."/>
            <person name="Yoon H.S."/>
        </authorList>
    </citation>
    <scope>NUCLEOTIDE SEQUENCE [LARGE SCALE GENOMIC DNA]</scope>
    <source>
        <strain evidence="8 9">SKKU-2015</strain>
        <tissue evidence="8">Whole body</tissue>
    </source>
</reference>
<dbReference type="GO" id="GO:0003677">
    <property type="term" value="F:DNA binding"/>
    <property type="evidence" value="ECO:0007669"/>
    <property type="project" value="InterPro"/>
</dbReference>